<dbReference type="Proteomes" id="UP000284403">
    <property type="component" value="Unassembled WGS sequence"/>
</dbReference>
<organism evidence="1 2">
    <name type="scientific">Trypanosoma conorhini</name>
    <dbReference type="NCBI Taxonomy" id="83891"/>
    <lineage>
        <taxon>Eukaryota</taxon>
        <taxon>Discoba</taxon>
        <taxon>Euglenozoa</taxon>
        <taxon>Kinetoplastea</taxon>
        <taxon>Metakinetoplastina</taxon>
        <taxon>Trypanosomatida</taxon>
        <taxon>Trypanosomatidae</taxon>
        <taxon>Trypanosoma</taxon>
    </lineage>
</organism>
<accession>A0A422Q8Q6</accession>
<dbReference type="RefSeq" id="XP_029231525.1">
    <property type="nucleotide sequence ID" value="XM_029368424.1"/>
</dbReference>
<keyword evidence="2" id="KW-1185">Reference proteome</keyword>
<proteinExistence type="predicted"/>
<dbReference type="GeneID" id="40315097"/>
<evidence type="ECO:0000313" key="1">
    <source>
        <dbReference type="EMBL" id="RNF26319.1"/>
    </source>
</evidence>
<sequence length="219" mass="23409">MGCASSTRKALADSGLRRGLIAGGKERAPVDAASDTSPQASKGKTIDTYDALAVAAAHRNTTPFADYRGVEVYMAGATPAKMNAVCRWLDSILEVRERNGGCFIDQKSEASSVGRGDNLIDVDDASVTVVPEGDRSLPNRLNVSMHASGASCNARRVEKLQSKLRPSEFPQASPRRTTNLCNEEKMPAVERFTTPDNSLTISILSPLERSKPTLDVGVS</sequence>
<dbReference type="EMBL" id="MKKU01000047">
    <property type="protein sequence ID" value="RNF26319.1"/>
    <property type="molecule type" value="Genomic_DNA"/>
</dbReference>
<evidence type="ECO:0000313" key="2">
    <source>
        <dbReference type="Proteomes" id="UP000284403"/>
    </source>
</evidence>
<gene>
    <name evidence="1" type="ORF">Tco025E_01486</name>
</gene>
<dbReference type="AlphaFoldDB" id="A0A422Q8Q6"/>
<protein>
    <submittedName>
        <fullName evidence="1">Uncharacterized protein</fullName>
    </submittedName>
</protein>
<comment type="caution">
    <text evidence="1">The sequence shown here is derived from an EMBL/GenBank/DDBJ whole genome shotgun (WGS) entry which is preliminary data.</text>
</comment>
<name>A0A422Q8Q6_9TRYP</name>
<reference evidence="1 2" key="1">
    <citation type="journal article" date="2018" name="BMC Genomics">
        <title>Genomic comparison of Trypanosoma conorhini and Trypanosoma rangeli to Trypanosoma cruzi strains of high and low virulence.</title>
        <authorList>
            <person name="Bradwell K.R."/>
            <person name="Koparde V.N."/>
            <person name="Matveyev A.V."/>
            <person name="Serrano M.G."/>
            <person name="Alves J.M."/>
            <person name="Parikh H."/>
            <person name="Huang B."/>
            <person name="Lee V."/>
            <person name="Espinosa-Alvarez O."/>
            <person name="Ortiz P.A."/>
            <person name="Costa-Martins A.G."/>
            <person name="Teixeira M.M."/>
            <person name="Buck G.A."/>
        </authorList>
    </citation>
    <scope>NUCLEOTIDE SEQUENCE [LARGE SCALE GENOMIC DNA]</scope>
    <source>
        <strain evidence="1 2">025E</strain>
    </source>
</reference>
<dbReference type="OrthoDB" id="241292at2759"/>